<gene>
    <name evidence="11" type="ORF">B0I71DRAFT_97827</name>
    <name evidence="10" type="ORF">YALI1_D03663g</name>
</gene>
<reference evidence="11 13" key="2">
    <citation type="submission" date="2018-07" db="EMBL/GenBank/DDBJ databases">
        <title>Draft Genome Assemblies for Five Robust Yarrowia lipolytica Strains Exhibiting High Lipid Production and Pentose Sugar Utilization and Sugar Alcohol Secretion from Undetoxified Lignocellulosic Biomass Hydrolysates.</title>
        <authorList>
            <consortium name="DOE Joint Genome Institute"/>
            <person name="Walker C."/>
            <person name="Ryu S."/>
            <person name="Na H."/>
            <person name="Zane M."/>
            <person name="LaButti K."/>
            <person name="Lipzen A."/>
            <person name="Haridas S."/>
            <person name="Barry K."/>
            <person name="Grigoriev I.V."/>
            <person name="Quarterman J."/>
            <person name="Slininger P."/>
            <person name="Dien B."/>
            <person name="Trinh C.T."/>
        </authorList>
    </citation>
    <scope>NUCLEOTIDE SEQUENCE [LARGE SCALE GENOMIC DNA]</scope>
    <source>
        <strain evidence="11 13">YB392</strain>
    </source>
</reference>
<dbReference type="EMBL" id="KZ858991">
    <property type="protein sequence ID" value="RDW25885.1"/>
    <property type="molecule type" value="Genomic_DNA"/>
</dbReference>
<dbReference type="OMA" id="RKVQFPF"/>
<dbReference type="KEGG" id="yli:2910546"/>
<dbReference type="SUPFAM" id="SSF54236">
    <property type="entry name" value="Ubiquitin-like"/>
    <property type="match status" value="1"/>
</dbReference>
<dbReference type="VEuPathDB" id="FungiDB:YALI0_D02871g"/>
<dbReference type="GO" id="GO:0004843">
    <property type="term" value="F:cysteine-type deubiquitinase activity"/>
    <property type="evidence" value="ECO:0007669"/>
    <property type="project" value="UniProtKB-UniRule"/>
</dbReference>
<reference evidence="10 12" key="1">
    <citation type="journal article" date="2016" name="PLoS ONE">
        <title>Sequence Assembly of Yarrowia lipolytica Strain W29/CLIB89 Shows Transposable Element Diversity.</title>
        <authorList>
            <person name="Magnan C."/>
            <person name="Yu J."/>
            <person name="Chang I."/>
            <person name="Jahn E."/>
            <person name="Kanomata Y."/>
            <person name="Wu J."/>
            <person name="Zeller M."/>
            <person name="Oakes M."/>
            <person name="Baldi P."/>
            <person name="Sandmeyer S."/>
        </authorList>
    </citation>
    <scope>NUCLEOTIDE SEQUENCE [LARGE SCALE GENOMIC DNA]</scope>
    <source>
        <strain evidence="10">CLIB89</strain>
        <strain evidence="12">CLIB89(W29)</strain>
    </source>
</reference>
<dbReference type="PANTHER" id="PTHR43982:SF1">
    <property type="entry name" value="UBIQUITIN CARBOXYL-TERMINAL HYDROLASE 14"/>
    <property type="match status" value="1"/>
</dbReference>
<dbReference type="PROSITE" id="PS50235">
    <property type="entry name" value="USP_3"/>
    <property type="match status" value="1"/>
</dbReference>
<evidence type="ECO:0000313" key="13">
    <source>
        <dbReference type="Proteomes" id="UP000256601"/>
    </source>
</evidence>
<dbReference type="eggNOG" id="KOG1872">
    <property type="taxonomic scope" value="Eukaryota"/>
</dbReference>
<evidence type="ECO:0000313" key="11">
    <source>
        <dbReference type="EMBL" id="RDW25885.1"/>
    </source>
</evidence>
<evidence type="ECO:0000256" key="7">
    <source>
        <dbReference type="SAM" id="Coils"/>
    </source>
</evidence>
<dbReference type="InterPro" id="IPR038765">
    <property type="entry name" value="Papain-like_cys_pep_sf"/>
</dbReference>
<name>A0A1D8NCZ3_YARLL</name>
<dbReference type="SUPFAM" id="SSF54001">
    <property type="entry name" value="Cysteine proteinases"/>
    <property type="match status" value="1"/>
</dbReference>
<evidence type="ECO:0000256" key="2">
    <source>
        <dbReference type="ARBA" id="ARBA00022670"/>
    </source>
</evidence>
<evidence type="ECO:0000313" key="12">
    <source>
        <dbReference type="Proteomes" id="UP000182444"/>
    </source>
</evidence>
<keyword evidence="5 6" id="KW-0788">Thiol protease</keyword>
<dbReference type="PROSITE" id="PS50053">
    <property type="entry name" value="UBIQUITIN_2"/>
    <property type="match status" value="1"/>
</dbReference>
<evidence type="ECO:0000256" key="6">
    <source>
        <dbReference type="RuleBase" id="RU366025"/>
    </source>
</evidence>
<keyword evidence="2 6" id="KW-0645">Protease</keyword>
<dbReference type="Proteomes" id="UP000256601">
    <property type="component" value="Unassembled WGS sequence"/>
</dbReference>
<dbReference type="PANTHER" id="PTHR43982">
    <property type="entry name" value="UBIQUITIN CARBOXYL-TERMINAL HYDROLASE"/>
    <property type="match status" value="1"/>
</dbReference>
<proteinExistence type="inferred from homology"/>
<evidence type="ECO:0000313" key="10">
    <source>
        <dbReference type="EMBL" id="AOW03504.1"/>
    </source>
</evidence>
<dbReference type="InterPro" id="IPR029071">
    <property type="entry name" value="Ubiquitin-like_domsf"/>
</dbReference>
<evidence type="ECO:0000259" key="9">
    <source>
        <dbReference type="PROSITE" id="PS50235"/>
    </source>
</evidence>
<dbReference type="InterPro" id="IPR001394">
    <property type="entry name" value="Peptidase_C19_UCH"/>
</dbReference>
<dbReference type="PROSITE" id="PS00972">
    <property type="entry name" value="USP_1"/>
    <property type="match status" value="1"/>
</dbReference>
<feature type="domain" description="Ubiquitin-like" evidence="8">
    <location>
        <begin position="2"/>
        <end position="76"/>
    </location>
</feature>
<protein>
    <recommendedName>
        <fullName evidence="6">Ubiquitin carboxyl-terminal hydrolase</fullName>
        <ecNumber evidence="6">3.4.19.12</ecNumber>
    </recommendedName>
</protein>
<organism evidence="10 12">
    <name type="scientific">Yarrowia lipolytica</name>
    <name type="common">Candida lipolytica</name>
    <dbReference type="NCBI Taxonomy" id="4952"/>
    <lineage>
        <taxon>Eukaryota</taxon>
        <taxon>Fungi</taxon>
        <taxon>Dikarya</taxon>
        <taxon>Ascomycota</taxon>
        <taxon>Saccharomycotina</taxon>
        <taxon>Dipodascomycetes</taxon>
        <taxon>Dipodascales</taxon>
        <taxon>Dipodascales incertae sedis</taxon>
        <taxon>Yarrowia</taxon>
    </lineage>
</organism>
<dbReference type="InterPro" id="IPR028889">
    <property type="entry name" value="USP"/>
</dbReference>
<dbReference type="Gene3D" id="3.10.20.90">
    <property type="entry name" value="Phosphatidylinositol 3-kinase Catalytic Subunit, Chain A, domain 1"/>
    <property type="match status" value="1"/>
</dbReference>
<feature type="domain" description="USP" evidence="9">
    <location>
        <begin position="103"/>
        <end position="472"/>
    </location>
</feature>
<sequence>MLSVNVKHAGKKYAVEVDPESTGEVFKNQLFSLTGVPPERQKILVKGGQLKDDTLMNSVGLKEGQTLMLLGSAAAPPKAPEKQAVFLEDMTDAQKAETLQTPPGLVNLGNTCYLNSSLQAMRTIPELQESLKTSGAAPGSLTNGLNHLYTQMSKTTQPFQPYAFVIQLREHFPQFAEQTQGMYKQQDAEEAWSSIFSVLSRDLKDDHVAKYLGGRYETKLVCDEAPDRSPVMGTEDFAKLHCHISISTNYLVDGLQAGLTETLEKNDEELGRNASFTKTRRITRLPKYLTVQYVRFFWRRDTQKKSKILRKVIFPINELDVTPLCSDELKAKLIPVRDRVREIGKEKEDARRAAKRAKMNEEVGATGEVPADEIQQKDKEYAEEIEQLTDSELKNDVGANTSGLYNLQAIVTHQGASADSGHYQAFVRNEKEPGKWWKFNDDKVTEVDEAKIETLAGGGESDSALILLYKSFE</sequence>
<dbReference type="InterPro" id="IPR019954">
    <property type="entry name" value="Ubiquitin_CS"/>
</dbReference>
<dbReference type="PROSITE" id="PS00973">
    <property type="entry name" value="USP_2"/>
    <property type="match status" value="1"/>
</dbReference>
<keyword evidence="3 6" id="KW-0833">Ubl conjugation pathway</keyword>
<dbReference type="GO" id="GO:0070628">
    <property type="term" value="F:proteasome binding"/>
    <property type="evidence" value="ECO:0007669"/>
    <property type="project" value="TreeGrafter"/>
</dbReference>
<evidence type="ECO:0000256" key="5">
    <source>
        <dbReference type="ARBA" id="ARBA00022807"/>
    </source>
</evidence>
<dbReference type="CDD" id="cd16104">
    <property type="entry name" value="Ubl_USP14_like"/>
    <property type="match status" value="1"/>
</dbReference>
<dbReference type="EMBL" id="CP017556">
    <property type="protein sequence ID" value="AOW03504.1"/>
    <property type="molecule type" value="Genomic_DNA"/>
</dbReference>
<dbReference type="AlphaFoldDB" id="A0A1D8NCZ3"/>
<dbReference type="GeneID" id="2910546"/>
<evidence type="ECO:0000256" key="3">
    <source>
        <dbReference type="ARBA" id="ARBA00022786"/>
    </source>
</evidence>
<dbReference type="OrthoDB" id="333239at2759"/>
<dbReference type="VEuPathDB" id="FungiDB:YALI1_D03663g"/>
<dbReference type="Proteomes" id="UP000182444">
    <property type="component" value="Chromosome 1D"/>
</dbReference>
<dbReference type="RefSeq" id="XP_502344.1">
    <property type="nucleotide sequence ID" value="XM_502344.1"/>
</dbReference>
<comment type="catalytic activity">
    <reaction evidence="1 6">
        <text>Thiol-dependent hydrolysis of ester, thioester, amide, peptide and isopeptide bonds formed by the C-terminal Gly of ubiquitin (a 76-residue protein attached to proteins as an intracellular targeting signal).</text>
        <dbReference type="EC" id="3.4.19.12"/>
    </reaction>
</comment>
<dbReference type="GO" id="GO:0061136">
    <property type="term" value="P:regulation of proteasomal protein catabolic process"/>
    <property type="evidence" value="ECO:0007669"/>
    <property type="project" value="TreeGrafter"/>
</dbReference>
<dbReference type="InterPro" id="IPR044635">
    <property type="entry name" value="UBP14-like"/>
</dbReference>
<dbReference type="InterPro" id="IPR018200">
    <property type="entry name" value="USP_CS"/>
</dbReference>
<dbReference type="Gene3D" id="3.90.70.10">
    <property type="entry name" value="Cysteine proteinases"/>
    <property type="match status" value="1"/>
</dbReference>
<accession>A0A1D8NCZ3</accession>
<dbReference type="Pfam" id="PF00443">
    <property type="entry name" value="UCH"/>
    <property type="match status" value="1"/>
</dbReference>
<dbReference type="GO" id="GO:0043161">
    <property type="term" value="P:proteasome-mediated ubiquitin-dependent protein catabolic process"/>
    <property type="evidence" value="ECO:0007669"/>
    <property type="project" value="InterPro"/>
</dbReference>
<dbReference type="CDD" id="cd02657">
    <property type="entry name" value="Peptidase_C19A"/>
    <property type="match status" value="1"/>
</dbReference>
<comment type="similarity">
    <text evidence="6">Belongs to the peptidase C19 family.</text>
</comment>
<evidence type="ECO:0000256" key="1">
    <source>
        <dbReference type="ARBA" id="ARBA00000707"/>
    </source>
</evidence>
<dbReference type="InterPro" id="IPR000626">
    <property type="entry name" value="Ubiquitin-like_dom"/>
</dbReference>
<dbReference type="PROSITE" id="PS00299">
    <property type="entry name" value="UBIQUITIN_1"/>
    <property type="match status" value="1"/>
</dbReference>
<dbReference type="GO" id="GO:0016579">
    <property type="term" value="P:protein deubiquitination"/>
    <property type="evidence" value="ECO:0007669"/>
    <property type="project" value="InterPro"/>
</dbReference>
<feature type="coiled-coil region" evidence="7">
    <location>
        <begin position="340"/>
        <end position="391"/>
    </location>
</feature>
<dbReference type="EC" id="3.4.19.12" evidence="6"/>
<keyword evidence="7" id="KW-0175">Coiled coil</keyword>
<dbReference type="Pfam" id="PF00240">
    <property type="entry name" value="ubiquitin"/>
    <property type="match status" value="1"/>
</dbReference>
<evidence type="ECO:0000259" key="8">
    <source>
        <dbReference type="PROSITE" id="PS50053"/>
    </source>
</evidence>
<dbReference type="SMART" id="SM00213">
    <property type="entry name" value="UBQ"/>
    <property type="match status" value="1"/>
</dbReference>
<evidence type="ECO:0000256" key="4">
    <source>
        <dbReference type="ARBA" id="ARBA00022801"/>
    </source>
</evidence>
<keyword evidence="4 6" id="KW-0378">Hydrolase</keyword>